<organism evidence="1 2">
    <name type="scientific">Corchorus olitorius</name>
    <dbReference type="NCBI Taxonomy" id="93759"/>
    <lineage>
        <taxon>Eukaryota</taxon>
        <taxon>Viridiplantae</taxon>
        <taxon>Streptophyta</taxon>
        <taxon>Embryophyta</taxon>
        <taxon>Tracheophyta</taxon>
        <taxon>Spermatophyta</taxon>
        <taxon>Magnoliopsida</taxon>
        <taxon>eudicotyledons</taxon>
        <taxon>Gunneridae</taxon>
        <taxon>Pentapetalae</taxon>
        <taxon>rosids</taxon>
        <taxon>malvids</taxon>
        <taxon>Malvales</taxon>
        <taxon>Malvaceae</taxon>
        <taxon>Grewioideae</taxon>
        <taxon>Apeibeae</taxon>
        <taxon>Corchorus</taxon>
    </lineage>
</organism>
<dbReference type="Proteomes" id="UP000187203">
    <property type="component" value="Unassembled WGS sequence"/>
</dbReference>
<name>A0A1R3H1V9_9ROSI</name>
<comment type="caution">
    <text evidence="1">The sequence shown here is derived from an EMBL/GenBank/DDBJ whole genome shotgun (WGS) entry which is preliminary data.</text>
</comment>
<evidence type="ECO:0000313" key="2">
    <source>
        <dbReference type="Proteomes" id="UP000187203"/>
    </source>
</evidence>
<reference evidence="2" key="1">
    <citation type="submission" date="2013-09" db="EMBL/GenBank/DDBJ databases">
        <title>Corchorus olitorius genome sequencing.</title>
        <authorList>
            <person name="Alam M."/>
            <person name="Haque M.S."/>
            <person name="Islam M.S."/>
            <person name="Emdad E.M."/>
            <person name="Islam M.M."/>
            <person name="Ahmed B."/>
            <person name="Halim A."/>
            <person name="Hossen Q.M.M."/>
            <person name="Hossain M.Z."/>
            <person name="Ahmed R."/>
            <person name="Khan M.M."/>
            <person name="Islam R."/>
            <person name="Rashid M.M."/>
            <person name="Khan S.A."/>
            <person name="Rahman M.S."/>
            <person name="Alam M."/>
            <person name="Yahiya A.S."/>
            <person name="Khan M.S."/>
            <person name="Azam M.S."/>
            <person name="Haque T."/>
            <person name="Lashkar M.Z.H."/>
            <person name="Akhand A.I."/>
            <person name="Morshed G."/>
            <person name="Roy S."/>
            <person name="Uddin K.S."/>
            <person name="Rabeya T."/>
            <person name="Hossain A.S."/>
            <person name="Chowdhury A."/>
            <person name="Snigdha A.R."/>
            <person name="Mortoza M.S."/>
            <person name="Matin S.A."/>
            <person name="Hoque S.M.E."/>
            <person name="Islam M.K."/>
            <person name="Roy D.K."/>
            <person name="Haider R."/>
            <person name="Moosa M.M."/>
            <person name="Elias S.M."/>
            <person name="Hasan A.M."/>
            <person name="Jahan S."/>
            <person name="Shafiuddin M."/>
            <person name="Mahmood N."/>
            <person name="Shommy N.S."/>
        </authorList>
    </citation>
    <scope>NUCLEOTIDE SEQUENCE [LARGE SCALE GENOMIC DNA]</scope>
    <source>
        <strain evidence="2">cv. O-4</strain>
    </source>
</reference>
<evidence type="ECO:0000313" key="1">
    <source>
        <dbReference type="EMBL" id="OMO64226.1"/>
    </source>
</evidence>
<gene>
    <name evidence="1" type="ORF">COLO4_32097</name>
</gene>
<proteinExistence type="predicted"/>
<keyword evidence="2" id="KW-1185">Reference proteome</keyword>
<sequence>MKSHSPIYKSRCPMSLRFWTWSKPETGVRKNSF</sequence>
<accession>A0A1R3H1V9</accession>
<dbReference type="EMBL" id="AWUE01020987">
    <property type="protein sequence ID" value="OMO64226.1"/>
    <property type="molecule type" value="Genomic_DNA"/>
</dbReference>
<dbReference type="AlphaFoldDB" id="A0A1R3H1V9"/>
<protein>
    <submittedName>
        <fullName evidence="1">Uncharacterized protein</fullName>
    </submittedName>
</protein>